<accession>A0A6G0T3Q9</accession>
<protein>
    <submittedName>
        <fullName evidence="1">Uncharacterized protein</fullName>
    </submittedName>
</protein>
<gene>
    <name evidence="1" type="ORF">AGLY_015025</name>
</gene>
<keyword evidence="2" id="KW-1185">Reference proteome</keyword>
<comment type="caution">
    <text evidence="1">The sequence shown here is derived from an EMBL/GenBank/DDBJ whole genome shotgun (WGS) entry which is preliminary data.</text>
</comment>
<evidence type="ECO:0000313" key="1">
    <source>
        <dbReference type="EMBL" id="KAE9524975.1"/>
    </source>
</evidence>
<proteinExistence type="predicted"/>
<reference evidence="1 2" key="1">
    <citation type="submission" date="2019-08" db="EMBL/GenBank/DDBJ databases">
        <title>The genome of the soybean aphid Biotype 1, its phylome, world population structure and adaptation to the North American continent.</title>
        <authorList>
            <person name="Giordano R."/>
            <person name="Donthu R.K."/>
            <person name="Hernandez A.G."/>
            <person name="Wright C.L."/>
            <person name="Zimin A.V."/>
        </authorList>
    </citation>
    <scope>NUCLEOTIDE SEQUENCE [LARGE SCALE GENOMIC DNA]</scope>
    <source>
        <tissue evidence="1">Whole aphids</tissue>
    </source>
</reference>
<organism evidence="1 2">
    <name type="scientific">Aphis glycines</name>
    <name type="common">Soybean aphid</name>
    <dbReference type="NCBI Taxonomy" id="307491"/>
    <lineage>
        <taxon>Eukaryota</taxon>
        <taxon>Metazoa</taxon>
        <taxon>Ecdysozoa</taxon>
        <taxon>Arthropoda</taxon>
        <taxon>Hexapoda</taxon>
        <taxon>Insecta</taxon>
        <taxon>Pterygota</taxon>
        <taxon>Neoptera</taxon>
        <taxon>Paraneoptera</taxon>
        <taxon>Hemiptera</taxon>
        <taxon>Sternorrhyncha</taxon>
        <taxon>Aphidomorpha</taxon>
        <taxon>Aphidoidea</taxon>
        <taxon>Aphididae</taxon>
        <taxon>Aphidini</taxon>
        <taxon>Aphis</taxon>
        <taxon>Aphis</taxon>
    </lineage>
</organism>
<dbReference type="EMBL" id="VYZN01000065">
    <property type="protein sequence ID" value="KAE9524975.1"/>
    <property type="molecule type" value="Genomic_DNA"/>
</dbReference>
<dbReference type="Proteomes" id="UP000475862">
    <property type="component" value="Unassembled WGS sequence"/>
</dbReference>
<dbReference type="AlphaFoldDB" id="A0A6G0T3Q9"/>
<evidence type="ECO:0000313" key="2">
    <source>
        <dbReference type="Proteomes" id="UP000475862"/>
    </source>
</evidence>
<name>A0A6G0T3Q9_APHGL</name>
<sequence length="184" mass="21153">MRVADSDFFITDSFFRSGFWGKDFLILVFNGCITFIGTLETSRVRTFVFGEYFSLVTVRCDLSGGARYLTNHWCSPKFRAQCGHSSESIGLDGISLSSTFSPLFFICGKYAAISVPSLRCLDESNGTFFFLAFFWHIVEWRCNKFGRNERLHIMHGTFVIVRLVHFWKVDFAKDGNYEIMNSCL</sequence>